<accession>A0ABW9ZS56</accession>
<comment type="caution">
    <text evidence="1">The sequence shown here is derived from an EMBL/GenBank/DDBJ whole genome shotgun (WGS) entry which is preliminary data.</text>
</comment>
<dbReference type="RefSeq" id="WP_161818254.1">
    <property type="nucleotide sequence ID" value="NZ_JAACJS010000012.1"/>
</dbReference>
<protein>
    <submittedName>
        <fullName evidence="1">LptE family protein</fullName>
    </submittedName>
</protein>
<organism evidence="1 2">
    <name type="scientific">Sediminibacterium roseum</name>
    <dbReference type="NCBI Taxonomy" id="1978412"/>
    <lineage>
        <taxon>Bacteria</taxon>
        <taxon>Pseudomonadati</taxon>
        <taxon>Bacteroidota</taxon>
        <taxon>Chitinophagia</taxon>
        <taxon>Chitinophagales</taxon>
        <taxon>Chitinophagaceae</taxon>
        <taxon>Sediminibacterium</taxon>
    </lineage>
</organism>
<dbReference type="Proteomes" id="UP000753802">
    <property type="component" value="Unassembled WGS sequence"/>
</dbReference>
<evidence type="ECO:0000313" key="2">
    <source>
        <dbReference type="Proteomes" id="UP000753802"/>
    </source>
</evidence>
<name>A0ABW9ZS56_9BACT</name>
<evidence type="ECO:0000313" key="1">
    <source>
        <dbReference type="EMBL" id="NCI49934.1"/>
    </source>
</evidence>
<dbReference type="PROSITE" id="PS51257">
    <property type="entry name" value="PROKAR_LIPOPROTEIN"/>
    <property type="match status" value="1"/>
</dbReference>
<dbReference type="InterPro" id="IPR007485">
    <property type="entry name" value="LPS_assembly_LptE"/>
</dbReference>
<proteinExistence type="predicted"/>
<keyword evidence="2" id="KW-1185">Reference proteome</keyword>
<reference evidence="1 2" key="1">
    <citation type="submission" date="2020-01" db="EMBL/GenBank/DDBJ databases">
        <title>Genome analysis.</title>
        <authorList>
            <person name="Wu S."/>
            <person name="Wang G."/>
        </authorList>
    </citation>
    <scope>NUCLEOTIDE SEQUENCE [LARGE SCALE GENOMIC DNA]</scope>
    <source>
        <strain evidence="1 2">SYL130</strain>
    </source>
</reference>
<dbReference type="EMBL" id="JAACJS010000012">
    <property type="protein sequence ID" value="NCI49934.1"/>
    <property type="molecule type" value="Genomic_DNA"/>
</dbReference>
<gene>
    <name evidence="1" type="ORF">GWC95_08375</name>
</gene>
<dbReference type="Pfam" id="PF04390">
    <property type="entry name" value="LptE"/>
    <property type="match status" value="1"/>
</dbReference>
<sequence length="179" mass="20137">MTSLRTHRSFLSCLWVALCAFVVLQACKVSYGFNDAGSLPPSVKTIKIAPFENKARYINPQLAQKFTDKVQQKIISNTKLTRTNSDDADYVINGVITTYDPSQTVGVSAQQASTNRLTITVHVVWKKDASQNREVEEFDVTRSFDYSAKLSLQQAEGQLIDEAVRSLTDDIFNKMFSNW</sequence>